<gene>
    <name evidence="5" type="ORF">BLA60_21465</name>
</gene>
<dbReference type="InterPro" id="IPR000485">
    <property type="entry name" value="AsnC-type_HTH_dom"/>
</dbReference>
<proteinExistence type="predicted"/>
<evidence type="ECO:0000259" key="4">
    <source>
        <dbReference type="PROSITE" id="PS50956"/>
    </source>
</evidence>
<dbReference type="Gene3D" id="3.30.70.920">
    <property type="match status" value="2"/>
</dbReference>
<dbReference type="OrthoDB" id="4050641at2"/>
<organism evidence="5 6">
    <name type="scientific">Actinophytocola xinjiangensis</name>
    <dbReference type="NCBI Taxonomy" id="485602"/>
    <lineage>
        <taxon>Bacteria</taxon>
        <taxon>Bacillati</taxon>
        <taxon>Actinomycetota</taxon>
        <taxon>Actinomycetes</taxon>
        <taxon>Pseudonocardiales</taxon>
        <taxon>Pseudonocardiaceae</taxon>
    </lineage>
</organism>
<feature type="domain" description="HTH asnC-type" evidence="4">
    <location>
        <begin position="4"/>
        <end position="61"/>
    </location>
</feature>
<protein>
    <recommendedName>
        <fullName evidence="4">HTH asnC-type domain-containing protein</fullName>
    </recommendedName>
</protein>
<keyword evidence="2" id="KW-0238">DNA-binding</keyword>
<sequence>MRSLDELDRQIVVALQSDGRASWTSIAAAVDTSVPTVARRVQQLISDRLLRVSVAPSLGSNGPVETFFTRIGCRPGTQIAVAEQLVAREDVRWASLITGTYDIALELVVNSEPTRYPHTMLELQQIDGVQRWYSDLLLHVYKVSTDWYWQLIDDRSSTPHTAEPLLCAPHHLDRVDWAIIDLLREDGRSSFKHIAGVLELNESTVRRRFERMIADGCASVFTIVPAPVLGLEAETLLWVQVEPAKLNAVASALHHHRSVRYLAATLDGNSLLCEVITDSTKGLFDFTTATLANLDGVSGWNASVELLVLKRGFVETPWWRDQVAEQTGPPRVALARGEATS</sequence>
<dbReference type="InterPro" id="IPR011008">
    <property type="entry name" value="Dimeric_a/b-barrel"/>
</dbReference>
<dbReference type="GO" id="GO:0005829">
    <property type="term" value="C:cytosol"/>
    <property type="evidence" value="ECO:0007669"/>
    <property type="project" value="TreeGrafter"/>
</dbReference>
<keyword evidence="1" id="KW-0805">Transcription regulation</keyword>
<dbReference type="GO" id="GO:0043200">
    <property type="term" value="P:response to amino acid"/>
    <property type="evidence" value="ECO:0007669"/>
    <property type="project" value="TreeGrafter"/>
</dbReference>
<comment type="caution">
    <text evidence="5">The sequence shown here is derived from an EMBL/GenBank/DDBJ whole genome shotgun (WGS) entry which is preliminary data.</text>
</comment>
<evidence type="ECO:0000313" key="6">
    <source>
        <dbReference type="Proteomes" id="UP000185696"/>
    </source>
</evidence>
<accession>A0A7Z0WK20</accession>
<dbReference type="SUPFAM" id="SSF46785">
    <property type="entry name" value="Winged helix' DNA-binding domain"/>
    <property type="match status" value="2"/>
</dbReference>
<dbReference type="Gene3D" id="1.10.10.10">
    <property type="entry name" value="Winged helix-like DNA-binding domain superfamily/Winged helix DNA-binding domain"/>
    <property type="match status" value="2"/>
</dbReference>
<dbReference type="PANTHER" id="PTHR30154">
    <property type="entry name" value="LEUCINE-RESPONSIVE REGULATORY PROTEIN"/>
    <property type="match status" value="1"/>
</dbReference>
<dbReference type="SUPFAM" id="SSF54909">
    <property type="entry name" value="Dimeric alpha+beta barrel"/>
    <property type="match status" value="2"/>
</dbReference>
<dbReference type="Pfam" id="PF13404">
    <property type="entry name" value="HTH_AsnC-type"/>
    <property type="match status" value="2"/>
</dbReference>
<evidence type="ECO:0000256" key="2">
    <source>
        <dbReference type="ARBA" id="ARBA00023125"/>
    </source>
</evidence>
<evidence type="ECO:0000256" key="1">
    <source>
        <dbReference type="ARBA" id="ARBA00023015"/>
    </source>
</evidence>
<evidence type="ECO:0000256" key="3">
    <source>
        <dbReference type="ARBA" id="ARBA00023163"/>
    </source>
</evidence>
<reference evidence="5 6" key="1">
    <citation type="submission" date="2016-12" db="EMBL/GenBank/DDBJ databases">
        <title>The draft genome sequence of Actinophytocola xinjiangensis.</title>
        <authorList>
            <person name="Wang W."/>
            <person name="Yuan L."/>
        </authorList>
    </citation>
    <scope>NUCLEOTIDE SEQUENCE [LARGE SCALE GENOMIC DNA]</scope>
    <source>
        <strain evidence="5 6">CGMCC 4.4663</strain>
    </source>
</reference>
<dbReference type="RefSeq" id="WP_075134733.1">
    <property type="nucleotide sequence ID" value="NZ_MSIF01000010.1"/>
</dbReference>
<dbReference type="GO" id="GO:0043565">
    <property type="term" value="F:sequence-specific DNA binding"/>
    <property type="evidence" value="ECO:0007669"/>
    <property type="project" value="InterPro"/>
</dbReference>
<dbReference type="SMART" id="SM00344">
    <property type="entry name" value="HTH_ASNC"/>
    <property type="match status" value="2"/>
</dbReference>
<dbReference type="AlphaFoldDB" id="A0A7Z0WK20"/>
<dbReference type="PANTHER" id="PTHR30154:SF34">
    <property type="entry name" value="TRANSCRIPTIONAL REGULATOR AZLB"/>
    <property type="match status" value="1"/>
</dbReference>
<dbReference type="InterPro" id="IPR036390">
    <property type="entry name" value="WH_DNA-bd_sf"/>
</dbReference>
<evidence type="ECO:0000313" key="5">
    <source>
        <dbReference type="EMBL" id="OLF09143.1"/>
    </source>
</evidence>
<dbReference type="InterPro" id="IPR036388">
    <property type="entry name" value="WH-like_DNA-bd_sf"/>
</dbReference>
<dbReference type="Proteomes" id="UP000185696">
    <property type="component" value="Unassembled WGS sequence"/>
</dbReference>
<name>A0A7Z0WK20_9PSEU</name>
<dbReference type="PROSITE" id="PS50956">
    <property type="entry name" value="HTH_ASNC_2"/>
    <property type="match status" value="1"/>
</dbReference>
<dbReference type="EMBL" id="MSIF01000010">
    <property type="protein sequence ID" value="OLF09143.1"/>
    <property type="molecule type" value="Genomic_DNA"/>
</dbReference>
<dbReference type="InterPro" id="IPR019888">
    <property type="entry name" value="Tscrpt_reg_AsnC-like"/>
</dbReference>
<keyword evidence="6" id="KW-1185">Reference proteome</keyword>
<keyword evidence="3" id="KW-0804">Transcription</keyword>